<organism evidence="2">
    <name type="scientific">hydrothermal vent metagenome</name>
    <dbReference type="NCBI Taxonomy" id="652676"/>
    <lineage>
        <taxon>unclassified sequences</taxon>
        <taxon>metagenomes</taxon>
        <taxon>ecological metagenomes</taxon>
    </lineage>
</organism>
<proteinExistence type="predicted"/>
<dbReference type="PANTHER" id="PTHR35604">
    <property type="entry name" value="TRANSPOSASE INSH FOR INSERTION SEQUENCE ELEMENT IS5A-RELATED"/>
    <property type="match status" value="1"/>
</dbReference>
<feature type="domain" description="Transposase InsH N-terminal" evidence="1">
    <location>
        <begin position="18"/>
        <end position="95"/>
    </location>
</feature>
<sequence>MGSVRQPTLADSICDLRSRKIKRTFFTQINTLLDQAPIIGVIKKHCTKGKNASGKPSYSRLLLFKTSLLQTWYGLSDHEVEDRVNDSISFSYFCG</sequence>
<dbReference type="Pfam" id="PF05598">
    <property type="entry name" value="DUF772"/>
    <property type="match status" value="1"/>
</dbReference>
<dbReference type="PANTHER" id="PTHR35604:SF2">
    <property type="entry name" value="TRANSPOSASE INSH FOR INSERTION SEQUENCE ELEMENT IS5A-RELATED"/>
    <property type="match status" value="1"/>
</dbReference>
<gene>
    <name evidence="2" type="ORF">MNBD_BACTEROID03-662</name>
</gene>
<name>A0A3B0T3G0_9ZZZZ</name>
<feature type="non-terminal residue" evidence="2">
    <location>
        <position position="95"/>
    </location>
</feature>
<evidence type="ECO:0000259" key="1">
    <source>
        <dbReference type="Pfam" id="PF05598"/>
    </source>
</evidence>
<accession>A0A3B0T3G0</accession>
<evidence type="ECO:0000313" key="2">
    <source>
        <dbReference type="EMBL" id="VAW10593.1"/>
    </source>
</evidence>
<dbReference type="AlphaFoldDB" id="A0A3B0T3G0"/>
<protein>
    <submittedName>
        <fullName evidence="2">Mobile element protein</fullName>
    </submittedName>
</protein>
<dbReference type="InterPro" id="IPR008490">
    <property type="entry name" value="Transposase_InsH_N"/>
</dbReference>
<reference evidence="2" key="1">
    <citation type="submission" date="2018-06" db="EMBL/GenBank/DDBJ databases">
        <authorList>
            <person name="Zhirakovskaya E."/>
        </authorList>
    </citation>
    <scope>NUCLEOTIDE SEQUENCE</scope>
</reference>
<dbReference type="EMBL" id="UOEL01000026">
    <property type="protein sequence ID" value="VAW10593.1"/>
    <property type="molecule type" value="Genomic_DNA"/>
</dbReference>